<evidence type="ECO:0000313" key="3">
    <source>
        <dbReference type="RefSeq" id="XP_008477656.1"/>
    </source>
</evidence>
<dbReference type="PaxDb" id="121845-A0A1S3DA88"/>
<name>A0A1S3DA88_DIACI</name>
<dbReference type="STRING" id="121845.A0A1S3DA88"/>
<reference evidence="3" key="1">
    <citation type="submission" date="2025-08" db="UniProtKB">
        <authorList>
            <consortium name="RefSeq"/>
        </authorList>
    </citation>
    <scope>IDENTIFICATION</scope>
</reference>
<dbReference type="SUPFAM" id="SSF56235">
    <property type="entry name" value="N-terminal nucleophile aminohydrolases (Ntn hydrolases)"/>
    <property type="match status" value="1"/>
</dbReference>
<keyword evidence="1" id="KW-0647">Proteasome</keyword>
<evidence type="ECO:0000313" key="2">
    <source>
        <dbReference type="Proteomes" id="UP000079169"/>
    </source>
</evidence>
<keyword evidence="2" id="KW-1185">Reference proteome</keyword>
<protein>
    <submittedName>
        <fullName evidence="3">Proteasome subunit alpha type-3-like</fullName>
    </submittedName>
</protein>
<dbReference type="RefSeq" id="XP_008477656.1">
    <property type="nucleotide sequence ID" value="XM_008479434.2"/>
</dbReference>
<dbReference type="InterPro" id="IPR029055">
    <property type="entry name" value="Ntn_hydrolases_N"/>
</dbReference>
<dbReference type="GeneID" id="103514538"/>
<accession>A0A1S3DA88</accession>
<dbReference type="AlphaFoldDB" id="A0A1S3DA88"/>
<dbReference type="KEGG" id="dci:103514538"/>
<dbReference type="Pfam" id="PF00227">
    <property type="entry name" value="Proteasome"/>
    <property type="match status" value="1"/>
</dbReference>
<dbReference type="PANTHER" id="PTHR11599">
    <property type="entry name" value="PROTEASOME SUBUNIT ALPHA/BETA"/>
    <property type="match status" value="1"/>
</dbReference>
<dbReference type="GO" id="GO:0005839">
    <property type="term" value="C:proteasome core complex"/>
    <property type="evidence" value="ECO:0007669"/>
    <property type="project" value="InterPro"/>
</dbReference>
<sequence length="245" mass="25387">MVNSGPTALPFNQFAEDGSLRLATAATSGNIAIGLRSNCGIVLVVEKSPCGGLHNLGGRIGIAVSGTKGLDVSGGKSETGGKSEGEALVDLARSECATYRTSFGQDMPLRKLQSCLSAHIHAHTISSLTSPLDVTLVCASHDDAGPVLYAIDPSGESLGYFGVIAGRGRDLAQKRLRAQTLSSMTLTELAKEAAVLAYVANGNARTELEFGIAGEEGKFEMAHAQLVNECHAYAARMMQGCGSDS</sequence>
<proteinExistence type="predicted"/>
<dbReference type="Gene3D" id="3.60.20.10">
    <property type="entry name" value="Glutamine Phosphoribosylpyrophosphate, subunit 1, domain 1"/>
    <property type="match status" value="1"/>
</dbReference>
<dbReference type="InterPro" id="IPR001353">
    <property type="entry name" value="Proteasome_sua/b"/>
</dbReference>
<gene>
    <name evidence="3" type="primary">LOC103514538</name>
</gene>
<organism evidence="2 3">
    <name type="scientific">Diaphorina citri</name>
    <name type="common">Asian citrus psyllid</name>
    <dbReference type="NCBI Taxonomy" id="121845"/>
    <lineage>
        <taxon>Eukaryota</taxon>
        <taxon>Metazoa</taxon>
        <taxon>Ecdysozoa</taxon>
        <taxon>Arthropoda</taxon>
        <taxon>Hexapoda</taxon>
        <taxon>Insecta</taxon>
        <taxon>Pterygota</taxon>
        <taxon>Neoptera</taxon>
        <taxon>Paraneoptera</taxon>
        <taxon>Hemiptera</taxon>
        <taxon>Sternorrhyncha</taxon>
        <taxon>Psylloidea</taxon>
        <taxon>Psyllidae</taxon>
        <taxon>Diaphorininae</taxon>
        <taxon>Diaphorina</taxon>
    </lineage>
</organism>
<dbReference type="GO" id="GO:0051603">
    <property type="term" value="P:proteolysis involved in protein catabolic process"/>
    <property type="evidence" value="ECO:0007669"/>
    <property type="project" value="InterPro"/>
</dbReference>
<dbReference type="Proteomes" id="UP000079169">
    <property type="component" value="Unplaced"/>
</dbReference>
<dbReference type="InterPro" id="IPR050115">
    <property type="entry name" value="Proteasome_alpha"/>
</dbReference>
<evidence type="ECO:0000256" key="1">
    <source>
        <dbReference type="ARBA" id="ARBA00022942"/>
    </source>
</evidence>